<sequence length="275" mass="30277">MAAGWLRKRLARDSAVSQTATAALQGAADDSAVPRHIAIVMDGNGRWAKKRHLPRVIGHKYGVDALMRVIRLCADRGVRHVTVFAFSSENWNRPEQEVSGLMGLFSTAVAHYLQKMNEEGVRIHIVGDRSRVADSVLASWRQAEEATAANTRISVTVAFNYGGRWDIVQACQQALRDGLAPEALTEEALSGYMAMRHLPDPDLFIRTGGEYRISNFLLWQSAYTEFFFSPTLWPDFDAADIDAALASYAGRERRFGRVLDAAAPPPSSSSVSPSP</sequence>
<accession>A0ACC6NZ72</accession>
<evidence type="ECO:0000313" key="2">
    <source>
        <dbReference type="Proteomes" id="UP001364695"/>
    </source>
</evidence>
<evidence type="ECO:0000313" key="1">
    <source>
        <dbReference type="EMBL" id="MEJ7137142.1"/>
    </source>
</evidence>
<comment type="caution">
    <text evidence="1">The sequence shown here is derived from an EMBL/GenBank/DDBJ whole genome shotgun (WGS) entry which is preliminary data.</text>
</comment>
<dbReference type="EMBL" id="JAWDIE010000002">
    <property type="protein sequence ID" value="MEJ7137142.1"/>
    <property type="molecule type" value="Genomic_DNA"/>
</dbReference>
<dbReference type="EC" id="2.5.1.-" evidence="1"/>
<proteinExistence type="predicted"/>
<organism evidence="1 2">
    <name type="scientific">Amphibiibacter pelophylacis</name>
    <dbReference type="NCBI Taxonomy" id="1799477"/>
    <lineage>
        <taxon>Bacteria</taxon>
        <taxon>Pseudomonadati</taxon>
        <taxon>Pseudomonadota</taxon>
        <taxon>Betaproteobacteria</taxon>
        <taxon>Burkholderiales</taxon>
        <taxon>Sphaerotilaceae</taxon>
        <taxon>Amphibiibacter</taxon>
    </lineage>
</organism>
<name>A0ACC6NZ72_9BURK</name>
<protein>
    <submittedName>
        <fullName evidence="1">Polyprenyl diphosphate synthase</fullName>
        <ecNumber evidence="1">2.5.1.-</ecNumber>
    </submittedName>
</protein>
<keyword evidence="1" id="KW-0808">Transferase</keyword>
<dbReference type="Proteomes" id="UP001364695">
    <property type="component" value="Unassembled WGS sequence"/>
</dbReference>
<reference evidence="1" key="1">
    <citation type="submission" date="2023-10" db="EMBL/GenBank/DDBJ databases">
        <title>Amphibacter perezi, gen. nov., sp. nov. a novel taxa of the family Comamonadaceae, class Betaproteobacteria isolated from the skin microbiota of Pelophylax perezi from different populations.</title>
        <authorList>
            <person name="Costa S."/>
            <person name="Proenca D.N."/>
            <person name="Lopes I."/>
            <person name="Morais P.V."/>
        </authorList>
    </citation>
    <scope>NUCLEOTIDE SEQUENCE</scope>
    <source>
        <strain evidence="1">SL12-8</strain>
    </source>
</reference>
<gene>
    <name evidence="1" type="primary">uppS</name>
    <name evidence="1" type="ORF">RV045_01695</name>
</gene>
<keyword evidence="2" id="KW-1185">Reference proteome</keyword>